<keyword evidence="2" id="KW-1185">Reference proteome</keyword>
<evidence type="ECO:0008006" key="3">
    <source>
        <dbReference type="Google" id="ProtNLM"/>
    </source>
</evidence>
<gene>
    <name evidence="1" type="ORF">G6F64_009382</name>
</gene>
<reference evidence="1" key="1">
    <citation type="journal article" date="2020" name="Microb. Genom.">
        <title>Genetic diversity of clinical and environmental Mucorales isolates obtained from an investigation of mucormycosis cases among solid organ transplant recipients.</title>
        <authorList>
            <person name="Nguyen M.H."/>
            <person name="Kaul D."/>
            <person name="Muto C."/>
            <person name="Cheng S.J."/>
            <person name="Richter R.A."/>
            <person name="Bruno V.M."/>
            <person name="Liu G."/>
            <person name="Beyhan S."/>
            <person name="Sundermann A.J."/>
            <person name="Mounaud S."/>
            <person name="Pasculle A.W."/>
            <person name="Nierman W.C."/>
            <person name="Driscoll E."/>
            <person name="Cumbie R."/>
            <person name="Clancy C.J."/>
            <person name="Dupont C.L."/>
        </authorList>
    </citation>
    <scope>NUCLEOTIDE SEQUENCE</scope>
    <source>
        <strain evidence="1">GL11</strain>
    </source>
</reference>
<protein>
    <recommendedName>
        <fullName evidence="3">Helitron helicase-like domain-containing protein</fullName>
    </recommendedName>
</protein>
<proteinExistence type="predicted"/>
<dbReference type="Proteomes" id="UP000716291">
    <property type="component" value="Unassembled WGS sequence"/>
</dbReference>
<comment type="caution">
    <text evidence="1">The sequence shown here is derived from an EMBL/GenBank/DDBJ whole genome shotgun (WGS) entry which is preliminary data.</text>
</comment>
<evidence type="ECO:0000313" key="2">
    <source>
        <dbReference type="Proteomes" id="UP000716291"/>
    </source>
</evidence>
<dbReference type="EMBL" id="JAANQT010001700">
    <property type="protein sequence ID" value="KAG1304232.1"/>
    <property type="molecule type" value="Genomic_DNA"/>
</dbReference>
<accession>A0A9P6X315</accession>
<sequence>MAYSGTLNLFYQRGDPNTNYYEETQRHIRANEGWKNNVLFANDDTNHQAADIEFYDLLIDKDRLDKYIQHSHPSLMALLFPWILPNATGHYSVMPMNTPEAQNRNVIYALSENHDDIAESTLNSETLARFFKGRLMMNDRRFSKDSLLLFYVLDSVEKKNIATANRFIVSTKGRSTLK</sequence>
<evidence type="ECO:0000313" key="1">
    <source>
        <dbReference type="EMBL" id="KAG1304232.1"/>
    </source>
</evidence>
<dbReference type="AlphaFoldDB" id="A0A9P6X315"/>
<dbReference type="OrthoDB" id="2286095at2759"/>
<name>A0A9P6X315_RHIOR</name>
<organism evidence="1 2">
    <name type="scientific">Rhizopus oryzae</name>
    <name type="common">Mucormycosis agent</name>
    <name type="synonym">Rhizopus arrhizus var. delemar</name>
    <dbReference type="NCBI Taxonomy" id="64495"/>
    <lineage>
        <taxon>Eukaryota</taxon>
        <taxon>Fungi</taxon>
        <taxon>Fungi incertae sedis</taxon>
        <taxon>Mucoromycota</taxon>
        <taxon>Mucoromycotina</taxon>
        <taxon>Mucoromycetes</taxon>
        <taxon>Mucorales</taxon>
        <taxon>Mucorineae</taxon>
        <taxon>Rhizopodaceae</taxon>
        <taxon>Rhizopus</taxon>
    </lineage>
</organism>